<keyword evidence="3" id="KW-1185">Reference proteome</keyword>
<name>A0AAE3QJM0_9HYPH</name>
<dbReference type="EMBL" id="JALDYZ010000016">
    <property type="protein sequence ID" value="MDI7924561.1"/>
    <property type="molecule type" value="Genomic_DNA"/>
</dbReference>
<evidence type="ECO:0000313" key="3">
    <source>
        <dbReference type="Proteomes" id="UP001161580"/>
    </source>
</evidence>
<protein>
    <submittedName>
        <fullName evidence="2">Uncharacterized protein</fullName>
    </submittedName>
</protein>
<gene>
    <name evidence="2" type="ORF">MRS75_21085</name>
</gene>
<organism evidence="2 3">
    <name type="scientific">Ferirhizobium litorale</name>
    <dbReference type="NCBI Taxonomy" id="2927786"/>
    <lineage>
        <taxon>Bacteria</taxon>
        <taxon>Pseudomonadati</taxon>
        <taxon>Pseudomonadota</taxon>
        <taxon>Alphaproteobacteria</taxon>
        <taxon>Hyphomicrobiales</taxon>
        <taxon>Rhizobiaceae</taxon>
        <taxon>Ferirhizobium</taxon>
    </lineage>
</organism>
<dbReference type="AlphaFoldDB" id="A0AAE3QJM0"/>
<reference evidence="2" key="1">
    <citation type="submission" date="2022-03" db="EMBL/GenBank/DDBJ databases">
        <title>Fererhizobium litorale gen. nov., sp. nov., isolated from sandy sediments of the Sea of Japan seashore.</title>
        <authorList>
            <person name="Romanenko L."/>
            <person name="Kurilenko V."/>
            <person name="Otstavnykh N."/>
            <person name="Svetashev V."/>
            <person name="Tekutyeva L."/>
            <person name="Isaeva M."/>
            <person name="Mikhailov V."/>
        </authorList>
    </citation>
    <scope>NUCLEOTIDE SEQUENCE</scope>
    <source>
        <strain evidence="2">KMM 9576</strain>
    </source>
</reference>
<sequence>MRATATDTRSQPRRGAVLPTALAPFGVTREQAAALLSISPSLFDNAVEAGTMPQPRILRGRNIWDVNELYECFLALPSRRSANDQDLDAAPSQGNAFDDAKKAQ</sequence>
<feature type="region of interest" description="Disordered" evidence="1">
    <location>
        <begin position="83"/>
        <end position="104"/>
    </location>
</feature>
<evidence type="ECO:0000313" key="2">
    <source>
        <dbReference type="EMBL" id="MDI7924561.1"/>
    </source>
</evidence>
<dbReference type="Proteomes" id="UP001161580">
    <property type="component" value="Unassembled WGS sequence"/>
</dbReference>
<dbReference type="RefSeq" id="WP_311794623.1">
    <property type="nucleotide sequence ID" value="NZ_JALDYZ010000016.1"/>
</dbReference>
<accession>A0AAE3QJM0</accession>
<comment type="caution">
    <text evidence="2">The sequence shown here is derived from an EMBL/GenBank/DDBJ whole genome shotgun (WGS) entry which is preliminary data.</text>
</comment>
<evidence type="ECO:0000256" key="1">
    <source>
        <dbReference type="SAM" id="MobiDB-lite"/>
    </source>
</evidence>
<proteinExistence type="predicted"/>